<evidence type="ECO:0000313" key="1">
    <source>
        <dbReference type="EMBL" id="KAG1770152.1"/>
    </source>
</evidence>
<dbReference type="EMBL" id="JABBWD010000067">
    <property type="protein sequence ID" value="KAG1770152.1"/>
    <property type="molecule type" value="Genomic_DNA"/>
</dbReference>
<protein>
    <submittedName>
        <fullName evidence="1">Uncharacterized protein</fullName>
    </submittedName>
</protein>
<dbReference type="OrthoDB" id="3253907at2759"/>
<name>A0A9P6ZKJ0_9AGAM</name>
<feature type="non-terminal residue" evidence="1">
    <location>
        <position position="106"/>
    </location>
</feature>
<gene>
    <name evidence="1" type="ORF">EV702DRAFT_953869</name>
</gene>
<organism evidence="1 2">
    <name type="scientific">Suillus placidus</name>
    <dbReference type="NCBI Taxonomy" id="48579"/>
    <lineage>
        <taxon>Eukaryota</taxon>
        <taxon>Fungi</taxon>
        <taxon>Dikarya</taxon>
        <taxon>Basidiomycota</taxon>
        <taxon>Agaricomycotina</taxon>
        <taxon>Agaricomycetes</taxon>
        <taxon>Agaricomycetidae</taxon>
        <taxon>Boletales</taxon>
        <taxon>Suillineae</taxon>
        <taxon>Suillaceae</taxon>
        <taxon>Suillus</taxon>
    </lineage>
</organism>
<comment type="caution">
    <text evidence="1">The sequence shown here is derived from an EMBL/GenBank/DDBJ whole genome shotgun (WGS) entry which is preliminary data.</text>
</comment>
<evidence type="ECO:0000313" key="2">
    <source>
        <dbReference type="Proteomes" id="UP000714275"/>
    </source>
</evidence>
<keyword evidence="2" id="KW-1185">Reference proteome</keyword>
<dbReference type="Proteomes" id="UP000714275">
    <property type="component" value="Unassembled WGS sequence"/>
</dbReference>
<proteinExistence type="predicted"/>
<reference evidence="1" key="1">
    <citation type="journal article" date="2020" name="New Phytol.">
        <title>Comparative genomics reveals dynamic genome evolution in host specialist ectomycorrhizal fungi.</title>
        <authorList>
            <person name="Lofgren L.A."/>
            <person name="Nguyen N.H."/>
            <person name="Vilgalys R."/>
            <person name="Ruytinx J."/>
            <person name="Liao H.L."/>
            <person name="Branco S."/>
            <person name="Kuo A."/>
            <person name="LaButti K."/>
            <person name="Lipzen A."/>
            <person name="Andreopoulos W."/>
            <person name="Pangilinan J."/>
            <person name="Riley R."/>
            <person name="Hundley H."/>
            <person name="Na H."/>
            <person name="Barry K."/>
            <person name="Grigoriev I.V."/>
            <person name="Stajich J.E."/>
            <person name="Kennedy P.G."/>
        </authorList>
    </citation>
    <scope>NUCLEOTIDE SEQUENCE</scope>
    <source>
        <strain evidence="1">DOB743</strain>
    </source>
</reference>
<dbReference type="AlphaFoldDB" id="A0A9P6ZKJ0"/>
<accession>A0A9P6ZKJ0</accession>
<sequence>MEYILIECKSTTSRVIWDAAKDLWLKSKSQWPNIKFSTILGCNLAILRNTKGKKKLGSTTLFKIIILESAHLIWKLRCQRAIKFGGDKEKYHSETEILNKWIHAIN</sequence>